<protein>
    <submittedName>
        <fullName evidence="1">Glycoside hydrolase</fullName>
    </submittedName>
</protein>
<dbReference type="GO" id="GO:0005975">
    <property type="term" value="P:carbohydrate metabolic process"/>
    <property type="evidence" value="ECO:0007669"/>
    <property type="project" value="InterPro"/>
</dbReference>
<comment type="caution">
    <text evidence="1">The sequence shown here is derived from an EMBL/GenBank/DDBJ whole genome shotgun (WGS) entry which is preliminary data.</text>
</comment>
<dbReference type="PANTHER" id="PTHR47791">
    <property type="entry name" value="MEIOTICALLY UP-REGULATED GENE 191 PROTEIN"/>
    <property type="match status" value="1"/>
</dbReference>
<keyword evidence="1" id="KW-0378">Hydrolase</keyword>
<dbReference type="RefSeq" id="WP_163232507.1">
    <property type="nucleotide sequence ID" value="NZ_WHZW01000023.1"/>
</dbReference>
<evidence type="ECO:0000313" key="2">
    <source>
        <dbReference type="Proteomes" id="UP000469194"/>
    </source>
</evidence>
<dbReference type="InterPro" id="IPR008928">
    <property type="entry name" value="6-hairpin_glycosidase_sf"/>
</dbReference>
<dbReference type="InterPro" id="IPR053169">
    <property type="entry name" value="MUG_Protein"/>
</dbReference>
<accession>A0A6N9Z6J6</accession>
<keyword evidence="2" id="KW-1185">Reference proteome</keyword>
<dbReference type="Proteomes" id="UP000469194">
    <property type="component" value="Unassembled WGS sequence"/>
</dbReference>
<dbReference type="Gene3D" id="1.50.10.20">
    <property type="match status" value="1"/>
</dbReference>
<dbReference type="SUPFAM" id="SSF48208">
    <property type="entry name" value="Six-hairpin glycosidases"/>
    <property type="match status" value="1"/>
</dbReference>
<dbReference type="Pfam" id="PF03663">
    <property type="entry name" value="Glyco_hydro_76"/>
    <property type="match status" value="1"/>
</dbReference>
<name>A0A6N9Z6J6_9BIFI</name>
<dbReference type="InterPro" id="IPR005198">
    <property type="entry name" value="Glyco_hydro_76"/>
</dbReference>
<dbReference type="PIRSF" id="PIRSF021505">
    <property type="entry name" value="O_gly_hdrol"/>
    <property type="match status" value="1"/>
</dbReference>
<reference evidence="1 2" key="1">
    <citation type="submission" date="2019-10" db="EMBL/GenBank/DDBJ databases">
        <title>Bifidobacterium from non-human primates.</title>
        <authorList>
            <person name="Modesto M."/>
        </authorList>
    </citation>
    <scope>NUCLEOTIDE SEQUENCE [LARGE SCALE GENOMIC DNA]</scope>
    <source>
        <strain evidence="1 2">TRE17</strain>
    </source>
</reference>
<dbReference type="AlphaFoldDB" id="A0A6N9Z6J6"/>
<dbReference type="InterPro" id="IPR014512">
    <property type="entry name" value="O_gly_hydro"/>
</dbReference>
<evidence type="ECO:0000313" key="1">
    <source>
        <dbReference type="EMBL" id="NEG90337.1"/>
    </source>
</evidence>
<dbReference type="GO" id="GO:0016787">
    <property type="term" value="F:hydrolase activity"/>
    <property type="evidence" value="ECO:0007669"/>
    <property type="project" value="UniProtKB-KW"/>
</dbReference>
<proteinExistence type="predicted"/>
<gene>
    <name evidence="1" type="ORF">GFD25_10150</name>
</gene>
<dbReference type="PANTHER" id="PTHR47791:SF3">
    <property type="entry name" value="MEIOTICALLY UP-REGULATED GENE 191 PROTEIN"/>
    <property type="match status" value="1"/>
</dbReference>
<sequence length="361" mass="41142">MNDASVTEAWPLHADLLQNSLGVIYGAPWPQYLHNIYPYERPDDDKTFNYWWLAHLIDCRLDAYRRSGDMMRLNQAKETWRNIVDRNHDSLFNDYFDDMLWFALATLRMWDATGDEEYRDAAIAIWNHVIEYGWNGTMGESLAWRKQQLYYKNTPANGPLAILGARLHRITGESHYLHYAQTAFDWITRTLRSDDGFIGDGINRLNDGKTDDQWRFTYNQGLYAGAAVELSRETGDTTLLESAMTTALAAIDALSDGTSFQDEGEGGDEGLFKGIYYRYIGLLIDEVDALSSPETTLTDGREQLVGFIRRSTDAMWRNAVTLPAGAVLVGNDWSTQPDERIYYSTMLSAVMAAELRARLCI</sequence>
<dbReference type="EMBL" id="WHZW01000023">
    <property type="protein sequence ID" value="NEG90337.1"/>
    <property type="molecule type" value="Genomic_DNA"/>
</dbReference>
<organism evidence="1 2">
    <name type="scientific">Bifidobacterium aerophilum</name>
    <dbReference type="NCBI Taxonomy" id="1798155"/>
    <lineage>
        <taxon>Bacteria</taxon>
        <taxon>Bacillati</taxon>
        <taxon>Actinomycetota</taxon>
        <taxon>Actinomycetes</taxon>
        <taxon>Bifidobacteriales</taxon>
        <taxon>Bifidobacteriaceae</taxon>
        <taxon>Bifidobacterium</taxon>
    </lineage>
</organism>